<keyword evidence="14" id="KW-1208">Phospholipid metabolism</keyword>
<evidence type="ECO:0000256" key="8">
    <source>
        <dbReference type="ARBA" id="ARBA00022692"/>
    </source>
</evidence>
<dbReference type="SMART" id="SM00155">
    <property type="entry name" value="PLDc"/>
    <property type="match status" value="2"/>
</dbReference>
<evidence type="ECO:0000313" key="19">
    <source>
        <dbReference type="Proteomes" id="UP000292781"/>
    </source>
</evidence>
<dbReference type="Pfam" id="PF13396">
    <property type="entry name" value="PLDc_N"/>
    <property type="match status" value="1"/>
</dbReference>
<keyword evidence="9" id="KW-0677">Repeat</keyword>
<evidence type="ECO:0000256" key="4">
    <source>
        <dbReference type="ARBA" id="ARBA00022475"/>
    </source>
</evidence>
<dbReference type="OrthoDB" id="9762009at2"/>
<dbReference type="Proteomes" id="UP000292781">
    <property type="component" value="Unassembled WGS sequence"/>
</dbReference>
<dbReference type="CDD" id="cd09158">
    <property type="entry name" value="PLDc_EcCLS_like_2"/>
    <property type="match status" value="1"/>
</dbReference>
<dbReference type="GO" id="GO:0032049">
    <property type="term" value="P:cardiolipin biosynthetic process"/>
    <property type="evidence" value="ECO:0007669"/>
    <property type="project" value="UniProtKB-UniRule"/>
</dbReference>
<dbReference type="EMBL" id="SJFN01000011">
    <property type="protein sequence ID" value="TBW38437.1"/>
    <property type="molecule type" value="Genomic_DNA"/>
</dbReference>
<evidence type="ECO:0000256" key="6">
    <source>
        <dbReference type="ARBA" id="ARBA00022525"/>
    </source>
</evidence>
<feature type="transmembrane region" description="Helical" evidence="16">
    <location>
        <begin position="84"/>
        <end position="104"/>
    </location>
</feature>
<organism evidence="18 19">
    <name type="scientific">Siculibacillus lacustris</name>
    <dbReference type="NCBI Taxonomy" id="1549641"/>
    <lineage>
        <taxon>Bacteria</taxon>
        <taxon>Pseudomonadati</taxon>
        <taxon>Pseudomonadota</taxon>
        <taxon>Alphaproteobacteria</taxon>
        <taxon>Hyphomicrobiales</taxon>
        <taxon>Ancalomicrobiaceae</taxon>
        <taxon>Siculibacillus</taxon>
    </lineage>
</organism>
<dbReference type="InterPro" id="IPR027379">
    <property type="entry name" value="CLS_N"/>
</dbReference>
<keyword evidence="4" id="KW-1003">Cell membrane</keyword>
<keyword evidence="8 16" id="KW-0812">Transmembrane</keyword>
<evidence type="ECO:0000256" key="5">
    <source>
        <dbReference type="ARBA" id="ARBA00022516"/>
    </source>
</evidence>
<dbReference type="InterPro" id="IPR025202">
    <property type="entry name" value="PLD-like_dom"/>
</dbReference>
<dbReference type="PROSITE" id="PS50035">
    <property type="entry name" value="PLD"/>
    <property type="match status" value="2"/>
</dbReference>
<evidence type="ECO:0000259" key="17">
    <source>
        <dbReference type="PROSITE" id="PS50035"/>
    </source>
</evidence>
<dbReference type="SUPFAM" id="SSF56024">
    <property type="entry name" value="Phospholipase D/nuclease"/>
    <property type="match status" value="2"/>
</dbReference>
<evidence type="ECO:0000256" key="11">
    <source>
        <dbReference type="ARBA" id="ARBA00023098"/>
    </source>
</evidence>
<evidence type="ECO:0000256" key="1">
    <source>
        <dbReference type="ARBA" id="ARBA00003145"/>
    </source>
</evidence>
<dbReference type="GO" id="GO:0005576">
    <property type="term" value="C:extracellular region"/>
    <property type="evidence" value="ECO:0007669"/>
    <property type="project" value="UniProtKB-SubCell"/>
</dbReference>
<dbReference type="Pfam" id="PF13091">
    <property type="entry name" value="PLDc_2"/>
    <property type="match status" value="2"/>
</dbReference>
<evidence type="ECO:0000256" key="15">
    <source>
        <dbReference type="NCBIfam" id="TIGR04265"/>
    </source>
</evidence>
<dbReference type="AlphaFoldDB" id="A0A4V2KTR9"/>
<dbReference type="InterPro" id="IPR001736">
    <property type="entry name" value="PLipase_D/transphosphatidylase"/>
</dbReference>
<accession>A0A4V2KTR9</accession>
<feature type="transmembrane region" description="Helical" evidence="16">
    <location>
        <begin position="12"/>
        <end position="31"/>
    </location>
</feature>
<dbReference type="PANTHER" id="PTHR21248">
    <property type="entry name" value="CARDIOLIPIN SYNTHASE"/>
    <property type="match status" value="1"/>
</dbReference>
<feature type="domain" description="PLD phosphodiesterase" evidence="17">
    <location>
        <begin position="225"/>
        <end position="252"/>
    </location>
</feature>
<comment type="caution">
    <text evidence="18">The sequence shown here is derived from an EMBL/GenBank/DDBJ whole genome shotgun (WGS) entry which is preliminary data.</text>
</comment>
<proteinExistence type="predicted"/>
<keyword evidence="11" id="KW-0443">Lipid metabolism</keyword>
<keyword evidence="19" id="KW-1185">Reference proteome</keyword>
<evidence type="ECO:0000256" key="3">
    <source>
        <dbReference type="ARBA" id="ARBA00004651"/>
    </source>
</evidence>
<evidence type="ECO:0000256" key="13">
    <source>
        <dbReference type="ARBA" id="ARBA00023209"/>
    </source>
</evidence>
<keyword evidence="7" id="KW-0808">Transferase</keyword>
<dbReference type="GO" id="GO:0008808">
    <property type="term" value="F:cardiolipin synthase activity"/>
    <property type="evidence" value="ECO:0007669"/>
    <property type="project" value="UniProtKB-UniRule"/>
</dbReference>
<comment type="function">
    <text evidence="1">Could be a virulence factor.</text>
</comment>
<dbReference type="EC" id="2.7.8.-" evidence="15"/>
<dbReference type="PANTHER" id="PTHR21248:SF22">
    <property type="entry name" value="PHOSPHOLIPASE D"/>
    <property type="match status" value="1"/>
</dbReference>
<reference evidence="18 19" key="1">
    <citation type="submission" date="2019-02" db="EMBL/GenBank/DDBJ databases">
        <title>Siculibacillus lacustris gen. nov., sp. nov., a new rosette-forming bacterium isolated from a freshwater crater lake (Lake St. Ana, Romania).</title>
        <authorList>
            <person name="Felfoldi T."/>
            <person name="Marton Z."/>
            <person name="Szabo A."/>
            <person name="Mentes A."/>
            <person name="Boka K."/>
            <person name="Marialigeti K."/>
            <person name="Mathe I."/>
            <person name="Koncz M."/>
            <person name="Schumann P."/>
            <person name="Toth E."/>
        </authorList>
    </citation>
    <scope>NUCLEOTIDE SEQUENCE [LARGE SCALE GENOMIC DNA]</scope>
    <source>
        <strain evidence="18 19">SA-279</strain>
    </source>
</reference>
<evidence type="ECO:0000256" key="9">
    <source>
        <dbReference type="ARBA" id="ARBA00022737"/>
    </source>
</evidence>
<keyword evidence="13" id="KW-0594">Phospholipid biosynthesis</keyword>
<sequence>MARREVEMTNAATLEYAFLGLHTVLFLTVSLRVVGHNLAPSTGLAWILLVALFPVGGFLLYVLVGERPLGRLRLRRMVEGHRPFLARFAALPAGAFGDLAALTVEQGQLARLGTATSGIPLLRCDRVDVIAGADTILKAIVADLNGARRACDLIFYIWQDGGLADGVADALERAARRGVRCRVLLDAVGSRPFFRGERIARLRAAGVRIEAALPVGPIRALFVRADLRLHRKLLIVDGRIAYTGSMNLVDPHVFRREAGVGEWVDAMIRIEGPPVVALETVFLEDWLAETGELPTPPVHPLAAWAEVPAVTVGAAAVVPSGPDLVGDDIRRLVLAAAYGATRELVVTTPYFVPDEAVTTALESAAMRGVTVTLIVPEQVDSRLVRYASRSFFDGLLASGVRIHQFQGGLLHTKSLTVDGETTLFGTFNLDIRSLRLNFEITLVVFDPAVTAAVRALQADYERRSVAVDLIAWRARSPVRRFVENLVRLASPLL</sequence>
<dbReference type="NCBIfam" id="TIGR04265">
    <property type="entry name" value="bac_cardiolipin"/>
    <property type="match status" value="1"/>
</dbReference>
<comment type="subcellular location">
    <subcellularLocation>
        <location evidence="3">Cell membrane</location>
        <topology evidence="3">Multi-pass membrane protein</topology>
    </subcellularLocation>
    <subcellularLocation>
        <location evidence="2">Secreted</location>
    </subcellularLocation>
</comment>
<feature type="transmembrane region" description="Helical" evidence="16">
    <location>
        <begin position="43"/>
        <end position="64"/>
    </location>
</feature>
<dbReference type="GO" id="GO:0005886">
    <property type="term" value="C:plasma membrane"/>
    <property type="evidence" value="ECO:0007669"/>
    <property type="project" value="UniProtKB-SubCell"/>
</dbReference>
<keyword evidence="10 16" id="KW-1133">Transmembrane helix</keyword>
<keyword evidence="5" id="KW-0444">Lipid biosynthesis</keyword>
<evidence type="ECO:0000256" key="10">
    <source>
        <dbReference type="ARBA" id="ARBA00022989"/>
    </source>
</evidence>
<name>A0A4V2KTR9_9HYPH</name>
<dbReference type="Gene3D" id="3.30.870.10">
    <property type="entry name" value="Endonuclease Chain A"/>
    <property type="match status" value="2"/>
</dbReference>
<evidence type="ECO:0000256" key="7">
    <source>
        <dbReference type="ARBA" id="ARBA00022679"/>
    </source>
</evidence>
<evidence type="ECO:0000313" key="18">
    <source>
        <dbReference type="EMBL" id="TBW38437.1"/>
    </source>
</evidence>
<evidence type="ECO:0000256" key="14">
    <source>
        <dbReference type="ARBA" id="ARBA00023264"/>
    </source>
</evidence>
<evidence type="ECO:0000256" key="2">
    <source>
        <dbReference type="ARBA" id="ARBA00004613"/>
    </source>
</evidence>
<protein>
    <recommendedName>
        <fullName evidence="15">Cardiolipin synthase</fullName>
        <ecNumber evidence="15">2.7.8.-</ecNumber>
    </recommendedName>
</protein>
<feature type="domain" description="PLD phosphodiesterase" evidence="17">
    <location>
        <begin position="406"/>
        <end position="433"/>
    </location>
</feature>
<keyword evidence="6" id="KW-0964">Secreted</keyword>
<keyword evidence="12 16" id="KW-0472">Membrane</keyword>
<gene>
    <name evidence="18" type="primary">cls</name>
    <name evidence="18" type="ORF">EYW49_09200</name>
</gene>
<evidence type="ECO:0000256" key="12">
    <source>
        <dbReference type="ARBA" id="ARBA00023136"/>
    </source>
</evidence>
<dbReference type="InterPro" id="IPR022924">
    <property type="entry name" value="Cardiolipin_synthase"/>
</dbReference>
<evidence type="ECO:0000256" key="16">
    <source>
        <dbReference type="SAM" id="Phobius"/>
    </source>
</evidence>